<feature type="domain" description="Alpha fucosidase A-like C-terminal" evidence="3">
    <location>
        <begin position="758"/>
        <end position="830"/>
    </location>
</feature>
<dbReference type="InterPro" id="IPR027414">
    <property type="entry name" value="GH95_N_dom"/>
</dbReference>
<dbReference type="SUPFAM" id="SSF48208">
    <property type="entry name" value="Six-hairpin glycosidases"/>
    <property type="match status" value="1"/>
</dbReference>
<sequence>MEKTSAHVVPSMVRRNFCQLMTAATAAPFMGGALSAHAAAGHSAAFLKMDRSEEPSLLLRYDRSAANWNEALPIGNGRIGGMVWGNVSEEIIDLNEETLWSGHPRETDNPNAKQHLPQIRKAVFDKNYERANDLAYKIQGTYNENYQPLGQLHLSMSHAGESTNYARALDIGNAVSTVDYEVDGVKYHRDYFVSAPDNSMCIRLTASEPGKISCRLKMDSPLKHVSFSRGNSCIMQGQAPSHADRASIKADQVIFYDPKEEGLSFYSQLQVVPEGGRFWKYENGMRVEHADSLVLVFSAATNFDGFDVFPRKSRIDPCKVVKETFRKIGPVDFKELQKRHIADYRTLFDRVGIQLGKGASISKTTDQRIKDYARDEDPDLVALTFQYGRYMLISSSRPGTLPANLQGIWNPLMRPPWMSNWTNDLNTQMNYWLSWTTNLPECEKALIDWVDNLRPNGRKTARTNYGAKGWLCHNTTDLWMQTAPAGIERPRWCILPLGGVWLCQHLWMHYVFHGDREFLEKRSYPIMREAAEFCLDWLIKDSDGYYVTCPSVSPENWFATAGDKQLSISKASTYDMQLIRDLFTNCIQAAKVLNTDKEFSAKLQERMDHLYPQKIGQYGQLQEWSEDWDKPEDQHRHISHLFGLFPGDQLTPNKNPEGWKGARQSLLMRSGEMAKGGKGKNDADTGWSINWKIGWWARLHDAEQAQNMLRKIFRFAPSGNTLSSQKGGRYANLLNAGPPFQIDGVLGFTAGVVELLLQSHDGFIHLLPALPKNWPDGRVTGLKARGGFIVDIEWKDGKLLEAVIHPGHEKEVRVHYQDDVHVFAKIEKPVRITRHD</sequence>
<dbReference type="InterPro" id="IPR013780">
    <property type="entry name" value="Glyco_hydro_b"/>
</dbReference>
<feature type="domain" description="Glycosyl hydrolase family 95 catalytic" evidence="4">
    <location>
        <begin position="333"/>
        <end position="756"/>
    </location>
</feature>
<dbReference type="InterPro" id="IPR049053">
    <property type="entry name" value="AFCA-like_C"/>
</dbReference>
<feature type="signal peptide" evidence="1">
    <location>
        <begin position="1"/>
        <end position="38"/>
    </location>
</feature>
<dbReference type="RefSeq" id="WP_136060523.1">
    <property type="nucleotide sequence ID" value="NZ_CAAHFH010000001.1"/>
</dbReference>
<dbReference type="Pfam" id="PF21307">
    <property type="entry name" value="Glyco_hydro_95_C"/>
    <property type="match status" value="1"/>
</dbReference>
<dbReference type="Pfam" id="PF14498">
    <property type="entry name" value="Glyco_hyd_65N_2"/>
    <property type="match status" value="1"/>
</dbReference>
<name>A0A6C2UI12_9BACT</name>
<dbReference type="Pfam" id="PF22124">
    <property type="entry name" value="Glyco_hydro_95_cat"/>
    <property type="match status" value="1"/>
</dbReference>
<dbReference type="InterPro" id="IPR008928">
    <property type="entry name" value="6-hairpin_glycosidase_sf"/>
</dbReference>
<evidence type="ECO:0000259" key="3">
    <source>
        <dbReference type="Pfam" id="PF21307"/>
    </source>
</evidence>
<dbReference type="InterPro" id="IPR016518">
    <property type="entry name" value="Alpha-L-fucosidase"/>
</dbReference>
<dbReference type="EMBL" id="CAAHFH010000001">
    <property type="protein sequence ID" value="VGO19097.1"/>
    <property type="molecule type" value="Genomic_DNA"/>
</dbReference>
<dbReference type="Gene3D" id="2.70.98.50">
    <property type="entry name" value="putative glycoside hydrolase family protein from bacillus halodurans"/>
    <property type="match status" value="1"/>
</dbReference>
<accession>A0A6C2UI12</accession>
<feature type="chain" id="PRO_5025660911" evidence="1">
    <location>
        <begin position="39"/>
        <end position="836"/>
    </location>
</feature>
<keyword evidence="6" id="KW-1185">Reference proteome</keyword>
<evidence type="ECO:0000259" key="2">
    <source>
        <dbReference type="Pfam" id="PF14498"/>
    </source>
</evidence>
<reference evidence="7" key="2">
    <citation type="submission" date="2024-04" db="PDB data bank">
        <title>Study on the function and diversity of key enzymes degrading fucoidan in Kiritimatiellaeota.</title>
        <authorList>
            <person name="Zhao P."/>
            <person name="Bai L."/>
            <person name="Wang S."/>
        </authorList>
    </citation>
    <scope>X-RAY CRYSTALLOGRAPHY (3.30 ANGSTROMS)</scope>
</reference>
<dbReference type="InterPro" id="IPR054363">
    <property type="entry name" value="GH95_cat"/>
</dbReference>
<dbReference type="PANTHER" id="PTHR31084:SF0">
    <property type="entry name" value="ALPHA-L-FUCOSIDASE 2"/>
    <property type="match status" value="1"/>
</dbReference>
<dbReference type="GO" id="GO:0004560">
    <property type="term" value="F:alpha-L-fucosidase activity"/>
    <property type="evidence" value="ECO:0007669"/>
    <property type="project" value="InterPro"/>
</dbReference>
<gene>
    <name evidence="5" type="ORF">SCARR_01153</name>
</gene>
<evidence type="ECO:0007829" key="7">
    <source>
        <dbReference type="PDB" id="8ZBV"/>
    </source>
</evidence>
<dbReference type="PDB" id="8ZBV">
    <property type="method" value="X-ray"/>
    <property type="resolution" value="3.30 A"/>
    <property type="chains" value="A=1-836"/>
</dbReference>
<dbReference type="GO" id="GO:0005975">
    <property type="term" value="P:carbohydrate metabolic process"/>
    <property type="evidence" value="ECO:0007669"/>
    <property type="project" value="InterPro"/>
</dbReference>
<reference evidence="5 6" key="1">
    <citation type="submission" date="2019-04" db="EMBL/GenBank/DDBJ databases">
        <authorList>
            <person name="Van Vliet M D."/>
        </authorList>
    </citation>
    <scope>NUCLEOTIDE SEQUENCE [LARGE SCALE GENOMIC DNA]</scope>
    <source>
        <strain evidence="5 6">F21</strain>
    </source>
</reference>
<dbReference type="InterPro" id="IPR006311">
    <property type="entry name" value="TAT_signal"/>
</dbReference>
<evidence type="ECO:0000259" key="4">
    <source>
        <dbReference type="Pfam" id="PF22124"/>
    </source>
</evidence>
<dbReference type="PANTHER" id="PTHR31084">
    <property type="entry name" value="ALPHA-L-FUCOSIDASE 2"/>
    <property type="match status" value="1"/>
</dbReference>
<evidence type="ECO:0000313" key="5">
    <source>
        <dbReference type="EMBL" id="VGO19097.1"/>
    </source>
</evidence>
<keyword evidence="1" id="KW-0732">Signal</keyword>
<dbReference type="Proteomes" id="UP000346198">
    <property type="component" value="Unassembled WGS sequence"/>
</dbReference>
<keyword evidence="7" id="KW-0002">3D-structure</keyword>
<evidence type="ECO:0000256" key="1">
    <source>
        <dbReference type="SAM" id="SignalP"/>
    </source>
</evidence>
<dbReference type="PIRSF" id="PIRSF007663">
    <property type="entry name" value="UCP007663"/>
    <property type="match status" value="1"/>
</dbReference>
<protein>
    <submittedName>
        <fullName evidence="5">Uncharacterized protein</fullName>
    </submittedName>
</protein>
<evidence type="ECO:0000313" key="6">
    <source>
        <dbReference type="Proteomes" id="UP000346198"/>
    </source>
</evidence>
<dbReference type="AlphaFoldDB" id="A0A6C2UI12"/>
<feature type="domain" description="Glycosyl hydrolase family 95 N-terminal" evidence="2">
    <location>
        <begin position="59"/>
        <end position="304"/>
    </location>
</feature>
<dbReference type="SMR" id="A0A6C2UI12"/>
<dbReference type="PROSITE" id="PS51318">
    <property type="entry name" value="TAT"/>
    <property type="match status" value="1"/>
</dbReference>
<organism evidence="5 6">
    <name type="scientific">Pontiella sulfatireligans</name>
    <dbReference type="NCBI Taxonomy" id="2750658"/>
    <lineage>
        <taxon>Bacteria</taxon>
        <taxon>Pseudomonadati</taxon>
        <taxon>Kiritimatiellota</taxon>
        <taxon>Kiritimatiellia</taxon>
        <taxon>Kiritimatiellales</taxon>
        <taxon>Pontiellaceae</taxon>
        <taxon>Pontiella</taxon>
    </lineage>
</organism>
<dbReference type="Gene3D" id="2.60.40.1180">
    <property type="entry name" value="Golgi alpha-mannosidase II"/>
    <property type="match status" value="1"/>
</dbReference>
<proteinExistence type="evidence at protein level"/>